<gene>
    <name evidence="1" type="ORF">DFQ01_13085</name>
</gene>
<comment type="caution">
    <text evidence="1">The sequence shown here is derived from an EMBL/GenBank/DDBJ whole genome shotgun (WGS) entry which is preliminary data.</text>
</comment>
<organism evidence="1 2">
    <name type="scientific">Paenibacillus cellulosilyticus</name>
    <dbReference type="NCBI Taxonomy" id="375489"/>
    <lineage>
        <taxon>Bacteria</taxon>
        <taxon>Bacillati</taxon>
        <taxon>Bacillota</taxon>
        <taxon>Bacilli</taxon>
        <taxon>Bacillales</taxon>
        <taxon>Paenibacillaceae</taxon>
        <taxon>Paenibacillus</taxon>
    </lineage>
</organism>
<reference evidence="1 2" key="1">
    <citation type="submission" date="2018-05" db="EMBL/GenBank/DDBJ databases">
        <title>Genomic Encyclopedia of Type Strains, Phase III (KMG-III): the genomes of soil and plant-associated and newly described type strains.</title>
        <authorList>
            <person name="Whitman W."/>
        </authorList>
    </citation>
    <scope>NUCLEOTIDE SEQUENCE [LARGE SCALE GENOMIC DNA]</scope>
    <source>
        <strain evidence="1 2">CECT 5696</strain>
    </source>
</reference>
<dbReference type="OrthoDB" id="2604801at2"/>
<evidence type="ECO:0008006" key="3">
    <source>
        <dbReference type="Google" id="ProtNLM"/>
    </source>
</evidence>
<dbReference type="RefSeq" id="WP_110046744.1">
    <property type="nucleotide sequence ID" value="NZ_CP054612.1"/>
</dbReference>
<keyword evidence="2" id="KW-1185">Reference proteome</keyword>
<evidence type="ECO:0000313" key="2">
    <source>
        <dbReference type="Proteomes" id="UP000246635"/>
    </source>
</evidence>
<protein>
    <recommendedName>
        <fullName evidence="3">DUF4829 domain-containing protein</fullName>
    </recommendedName>
</protein>
<evidence type="ECO:0000313" key="1">
    <source>
        <dbReference type="EMBL" id="PWV94520.1"/>
    </source>
</evidence>
<dbReference type="Proteomes" id="UP000246635">
    <property type="component" value="Unassembled WGS sequence"/>
</dbReference>
<proteinExistence type="predicted"/>
<name>A0A2V2YLK6_9BACL</name>
<dbReference type="EMBL" id="QGTQ01000030">
    <property type="protein sequence ID" value="PWV94520.1"/>
    <property type="molecule type" value="Genomic_DNA"/>
</dbReference>
<sequence>MNRKRRKIRIFIAGLVVLLLVYIAIDVRMIASVKSTIRTLYLHPDQDQTMIDDYRVTDDALRKFFRRGAYPLSKDEDAVQFRLSIGSGFHSFVRGTVWVNYTFVGIDPDTGLSSYGSSNVPIRLKVKLHHWQWQIIDKHEEA</sequence>
<dbReference type="AlphaFoldDB" id="A0A2V2YLK6"/>
<accession>A0A2V2YLK6</accession>